<accession>A0A0K9PBC8</accession>
<evidence type="ECO:0000313" key="2">
    <source>
        <dbReference type="Proteomes" id="UP000036987"/>
    </source>
</evidence>
<dbReference type="AlphaFoldDB" id="A0A0K9PBC8"/>
<name>A0A0K9PBC8_ZOSMR</name>
<dbReference type="EMBL" id="LFYR01000981">
    <property type="protein sequence ID" value="KMZ66261.1"/>
    <property type="molecule type" value="Genomic_DNA"/>
</dbReference>
<keyword evidence="2" id="KW-1185">Reference proteome</keyword>
<organism evidence="1 2">
    <name type="scientific">Zostera marina</name>
    <name type="common">Eelgrass</name>
    <dbReference type="NCBI Taxonomy" id="29655"/>
    <lineage>
        <taxon>Eukaryota</taxon>
        <taxon>Viridiplantae</taxon>
        <taxon>Streptophyta</taxon>
        <taxon>Embryophyta</taxon>
        <taxon>Tracheophyta</taxon>
        <taxon>Spermatophyta</taxon>
        <taxon>Magnoliopsida</taxon>
        <taxon>Liliopsida</taxon>
        <taxon>Zosteraceae</taxon>
        <taxon>Zostera</taxon>
    </lineage>
</organism>
<proteinExistence type="predicted"/>
<sequence>MDISNRSQRFWEKSNTPQLNVLYDKRYFMKTLNYKTQLFIKAHFSPNVGVLIIV</sequence>
<comment type="caution">
    <text evidence="1">The sequence shown here is derived from an EMBL/GenBank/DDBJ whole genome shotgun (WGS) entry which is preliminary data.</text>
</comment>
<dbReference type="Proteomes" id="UP000036987">
    <property type="component" value="Unassembled WGS sequence"/>
</dbReference>
<protein>
    <submittedName>
        <fullName evidence="1">Uncharacterized protein</fullName>
    </submittedName>
</protein>
<reference evidence="2" key="1">
    <citation type="journal article" date="2016" name="Nature">
        <title>The genome of the seagrass Zostera marina reveals angiosperm adaptation to the sea.</title>
        <authorList>
            <person name="Olsen J.L."/>
            <person name="Rouze P."/>
            <person name="Verhelst B."/>
            <person name="Lin Y.-C."/>
            <person name="Bayer T."/>
            <person name="Collen J."/>
            <person name="Dattolo E."/>
            <person name="De Paoli E."/>
            <person name="Dittami S."/>
            <person name="Maumus F."/>
            <person name="Michel G."/>
            <person name="Kersting A."/>
            <person name="Lauritano C."/>
            <person name="Lohaus R."/>
            <person name="Toepel M."/>
            <person name="Tonon T."/>
            <person name="Vanneste K."/>
            <person name="Amirebrahimi M."/>
            <person name="Brakel J."/>
            <person name="Bostroem C."/>
            <person name="Chovatia M."/>
            <person name="Grimwood J."/>
            <person name="Jenkins J.W."/>
            <person name="Jueterbock A."/>
            <person name="Mraz A."/>
            <person name="Stam W.T."/>
            <person name="Tice H."/>
            <person name="Bornberg-Bauer E."/>
            <person name="Green P.J."/>
            <person name="Pearson G.A."/>
            <person name="Procaccini G."/>
            <person name="Duarte C.M."/>
            <person name="Schmutz J."/>
            <person name="Reusch T.B.H."/>
            <person name="Van de Peer Y."/>
        </authorList>
    </citation>
    <scope>NUCLEOTIDE SEQUENCE [LARGE SCALE GENOMIC DNA]</scope>
    <source>
        <strain evidence="2">cv. Finnish</strain>
    </source>
</reference>
<evidence type="ECO:0000313" key="1">
    <source>
        <dbReference type="EMBL" id="KMZ66261.1"/>
    </source>
</evidence>
<gene>
    <name evidence="1" type="ORF">ZOSMA_2G02720</name>
</gene>